<dbReference type="PANTHER" id="PTHR45688:SF6">
    <property type="entry name" value="5-PHOSPHOHYDROXY-L-LYSINE PHOSPHO-LYASE"/>
    <property type="match status" value="1"/>
</dbReference>
<dbReference type="Gene3D" id="3.90.1150.10">
    <property type="entry name" value="Aspartate Aminotransferase, domain 1"/>
    <property type="match status" value="1"/>
</dbReference>
<evidence type="ECO:0000256" key="1">
    <source>
        <dbReference type="ARBA" id="ARBA00001933"/>
    </source>
</evidence>
<dbReference type="PANTHER" id="PTHR45688">
    <property type="match status" value="1"/>
</dbReference>
<dbReference type="AlphaFoldDB" id="A0A8B9NPC4"/>
<protein>
    <submittedName>
        <fullName evidence="3">Uncharacterized protein</fullName>
    </submittedName>
</protein>
<comment type="cofactor">
    <cofactor evidence="1">
        <name>pyridoxal 5'-phosphate</name>
        <dbReference type="ChEBI" id="CHEBI:597326"/>
    </cofactor>
</comment>
<comment type="similarity">
    <text evidence="2">Belongs to the class-III pyridoxal-phosphate-dependent aminotransferase family.</text>
</comment>
<accession>A0A8B9NPC4</accession>
<dbReference type="Ensembl" id="ENSANIT00000025493.1">
    <property type="protein sequence ID" value="ENSANIP00000024668.1"/>
    <property type="gene ID" value="ENSANIG00000016688.1"/>
</dbReference>
<sequence>MKHKSLALPFRAKSLKLLLSSSCKLFFSNDPVKIVKAKGQYMYDENGRRYLDCINNVAHVTGPPLSVVP</sequence>
<evidence type="ECO:0000313" key="4">
    <source>
        <dbReference type="Proteomes" id="UP000694541"/>
    </source>
</evidence>
<evidence type="ECO:0000256" key="2">
    <source>
        <dbReference type="ARBA" id="ARBA00008954"/>
    </source>
</evidence>
<organism evidence="3 4">
    <name type="scientific">Accipiter nisus</name>
    <name type="common">Eurasian sparrowhawk</name>
    <dbReference type="NCBI Taxonomy" id="211598"/>
    <lineage>
        <taxon>Eukaryota</taxon>
        <taxon>Metazoa</taxon>
        <taxon>Chordata</taxon>
        <taxon>Craniata</taxon>
        <taxon>Vertebrata</taxon>
        <taxon>Euteleostomi</taxon>
        <taxon>Archelosauria</taxon>
        <taxon>Archosauria</taxon>
        <taxon>Dinosauria</taxon>
        <taxon>Saurischia</taxon>
        <taxon>Theropoda</taxon>
        <taxon>Coelurosauria</taxon>
        <taxon>Aves</taxon>
        <taxon>Neognathae</taxon>
        <taxon>Neoaves</taxon>
        <taxon>Telluraves</taxon>
        <taxon>Accipitrimorphae</taxon>
        <taxon>Accipitriformes</taxon>
        <taxon>Accipitridae</taxon>
        <taxon>Accipitrinae</taxon>
        <taxon>Accipiter</taxon>
    </lineage>
</organism>
<dbReference type="SUPFAM" id="SSF53383">
    <property type="entry name" value="PLP-dependent transferases"/>
    <property type="match status" value="1"/>
</dbReference>
<reference evidence="3" key="2">
    <citation type="submission" date="2025-09" db="UniProtKB">
        <authorList>
            <consortium name="Ensembl"/>
        </authorList>
    </citation>
    <scope>IDENTIFICATION</scope>
</reference>
<name>A0A8B9NPC4_9AVES</name>
<evidence type="ECO:0000313" key="3">
    <source>
        <dbReference type="Ensembl" id="ENSANIP00000024668.1"/>
    </source>
</evidence>
<keyword evidence="4" id="KW-1185">Reference proteome</keyword>
<dbReference type="InterPro" id="IPR015424">
    <property type="entry name" value="PyrdxlP-dep_Trfase"/>
</dbReference>
<dbReference type="GO" id="GO:0005739">
    <property type="term" value="C:mitochondrion"/>
    <property type="evidence" value="ECO:0007669"/>
    <property type="project" value="TreeGrafter"/>
</dbReference>
<proteinExistence type="inferred from homology"/>
<dbReference type="Proteomes" id="UP000694541">
    <property type="component" value="Unplaced"/>
</dbReference>
<dbReference type="InterPro" id="IPR015422">
    <property type="entry name" value="PyrdxlP-dep_Trfase_small"/>
</dbReference>
<reference evidence="3" key="1">
    <citation type="submission" date="2025-08" db="UniProtKB">
        <authorList>
            <consortium name="Ensembl"/>
        </authorList>
    </citation>
    <scope>IDENTIFICATION</scope>
</reference>